<keyword evidence="1" id="KW-0436">Ligase</keyword>
<dbReference type="PROSITE" id="PS50975">
    <property type="entry name" value="ATP_GRASP"/>
    <property type="match status" value="1"/>
</dbReference>
<feature type="domain" description="ATP-grasp" evidence="5">
    <location>
        <begin position="121"/>
        <end position="318"/>
    </location>
</feature>
<evidence type="ECO:0000256" key="2">
    <source>
        <dbReference type="ARBA" id="ARBA00022741"/>
    </source>
</evidence>
<accession>A0ABX9P2M8</accession>
<dbReference type="InterPro" id="IPR011226">
    <property type="entry name" value="ATP-grasp_fam"/>
</dbReference>
<dbReference type="PIRSF" id="PIRSF029120">
    <property type="entry name" value="UCP029120"/>
    <property type="match status" value="1"/>
</dbReference>
<evidence type="ECO:0000313" key="7">
    <source>
        <dbReference type="Proteomes" id="UP000284119"/>
    </source>
</evidence>
<reference evidence="6 7" key="1">
    <citation type="submission" date="2018-09" db="EMBL/GenBank/DDBJ databases">
        <authorList>
            <person name="Le Fleche-Mateos A."/>
        </authorList>
    </citation>
    <scope>NUCLEOTIDE SEQUENCE [LARGE SCALE GENOMIC DNA]</scope>
    <source>
        <strain evidence="6 7">DSM 30078</strain>
    </source>
</reference>
<dbReference type="SUPFAM" id="SSF56059">
    <property type="entry name" value="Glutathione synthetase ATP-binding domain-like"/>
    <property type="match status" value="1"/>
</dbReference>
<protein>
    <submittedName>
        <fullName evidence="6">Carbamoyl-phosphate synthase large chain</fullName>
    </submittedName>
</protein>
<evidence type="ECO:0000256" key="3">
    <source>
        <dbReference type="ARBA" id="ARBA00022840"/>
    </source>
</evidence>
<evidence type="ECO:0000256" key="4">
    <source>
        <dbReference type="PROSITE-ProRule" id="PRU00409"/>
    </source>
</evidence>
<dbReference type="RefSeq" id="WP_112163962.1">
    <property type="nucleotide sequence ID" value="NZ_JYDE01000001.1"/>
</dbReference>
<dbReference type="EMBL" id="RAHG01000005">
    <property type="protein sequence ID" value="RJT12947.1"/>
    <property type="molecule type" value="Genomic_DNA"/>
</dbReference>
<organism evidence="6 7">
    <name type="scientific">Rahnella inusitata</name>
    <dbReference type="NCBI Taxonomy" id="58169"/>
    <lineage>
        <taxon>Bacteria</taxon>
        <taxon>Pseudomonadati</taxon>
        <taxon>Pseudomonadota</taxon>
        <taxon>Gammaproteobacteria</taxon>
        <taxon>Enterobacterales</taxon>
        <taxon>Yersiniaceae</taxon>
        <taxon>Rahnella</taxon>
    </lineage>
</organism>
<dbReference type="PANTHER" id="PTHR43585">
    <property type="entry name" value="FUMIPYRROLE BIOSYNTHESIS PROTEIN C"/>
    <property type="match status" value="1"/>
</dbReference>
<dbReference type="Proteomes" id="UP000284119">
    <property type="component" value="Unassembled WGS sequence"/>
</dbReference>
<sequence length="362" mass="39750">MSHVIWLMEGLSSQRDIILGIKDFFKFENKDVTVIASHRHHRNEILSLADIALIEPPEDEDRLAFITSTVTQYGVNAIHTGRNCQWFETHRAEIVASGVTLTTGAVSNAMFELADDKVNFASAMQQHGLPVVPSIRIESAEELRAHLANNTSAESLSGTTMLCVKPVVGIYGMGFWRFDDNVSHMAAFTHPDSRKVRPDMYLHAVEQMETFEPLVLMPYLPGPEYSVDMLVERGKVIAAVARRKEGALQYLEQSGPAYELGKMCAEVMQADGLVNVQTRNNDHGEPVLLEINMRPSGGIGYTRHSGVNLPGLFAARKLGLMSEAQAMSAATGNFSQAVVRSMTDVIPYNTTLDNLSSGQGNA</sequence>
<dbReference type="Pfam" id="PF15632">
    <property type="entry name" value="ATPgrasp_Ter"/>
    <property type="match status" value="1"/>
</dbReference>
<keyword evidence="2 4" id="KW-0547">Nucleotide-binding</keyword>
<dbReference type="InterPro" id="IPR011761">
    <property type="entry name" value="ATP-grasp"/>
</dbReference>
<comment type="caution">
    <text evidence="6">The sequence shown here is derived from an EMBL/GenBank/DDBJ whole genome shotgun (WGS) entry which is preliminary data.</text>
</comment>
<dbReference type="InterPro" id="IPR052032">
    <property type="entry name" value="ATP-dep_AA_Ligase"/>
</dbReference>
<evidence type="ECO:0000259" key="5">
    <source>
        <dbReference type="PROSITE" id="PS50975"/>
    </source>
</evidence>
<keyword evidence="3 4" id="KW-0067">ATP-binding</keyword>
<proteinExistence type="predicted"/>
<name>A0ABX9P2M8_9GAMM</name>
<evidence type="ECO:0000313" key="6">
    <source>
        <dbReference type="EMBL" id="RJT12947.1"/>
    </source>
</evidence>
<keyword evidence="7" id="KW-1185">Reference proteome</keyword>
<gene>
    <name evidence="6" type="ORF">D5396_13315</name>
</gene>
<evidence type="ECO:0000256" key="1">
    <source>
        <dbReference type="ARBA" id="ARBA00022598"/>
    </source>
</evidence>
<dbReference type="Gene3D" id="3.30.470.20">
    <property type="entry name" value="ATP-grasp fold, B domain"/>
    <property type="match status" value="1"/>
</dbReference>
<dbReference type="PANTHER" id="PTHR43585:SF2">
    <property type="entry name" value="ATP-GRASP ENZYME FSQD"/>
    <property type="match status" value="1"/>
</dbReference>